<dbReference type="SMART" id="SM00132">
    <property type="entry name" value="LIM"/>
    <property type="match status" value="1"/>
</dbReference>
<dbReference type="PROSITE" id="PS00478">
    <property type="entry name" value="LIM_DOMAIN_1"/>
    <property type="match status" value="1"/>
</dbReference>
<evidence type="ECO:0000256" key="3">
    <source>
        <dbReference type="ARBA" id="ARBA00022833"/>
    </source>
</evidence>
<proteinExistence type="predicted"/>
<dbReference type="AlphaFoldDB" id="A0A163KN13"/>
<evidence type="ECO:0000313" key="8">
    <source>
        <dbReference type="EMBL" id="SAM08495.1"/>
    </source>
</evidence>
<dbReference type="EMBL" id="LT554895">
    <property type="protein sequence ID" value="SAM08495.1"/>
    <property type="molecule type" value="Genomic_DNA"/>
</dbReference>
<dbReference type="Pfam" id="PF00412">
    <property type="entry name" value="LIM"/>
    <property type="match status" value="1"/>
</dbReference>
<feature type="compositionally biased region" description="Polar residues" evidence="5">
    <location>
        <begin position="502"/>
        <end position="511"/>
    </location>
</feature>
<dbReference type="CDD" id="cd00159">
    <property type="entry name" value="RhoGAP"/>
    <property type="match status" value="1"/>
</dbReference>
<dbReference type="GO" id="GO:0005737">
    <property type="term" value="C:cytoplasm"/>
    <property type="evidence" value="ECO:0007669"/>
    <property type="project" value="TreeGrafter"/>
</dbReference>
<dbReference type="Pfam" id="PF00620">
    <property type="entry name" value="RhoGAP"/>
    <property type="match status" value="1"/>
</dbReference>
<dbReference type="OrthoDB" id="79452at2759"/>
<dbReference type="SUPFAM" id="SSF48350">
    <property type="entry name" value="GTPase activation domain, GAP"/>
    <property type="match status" value="1"/>
</dbReference>
<evidence type="ECO:0000313" key="9">
    <source>
        <dbReference type="Proteomes" id="UP000078561"/>
    </source>
</evidence>
<dbReference type="PANTHER" id="PTHR23176">
    <property type="entry name" value="RHO/RAC/CDC GTPASE-ACTIVATING PROTEIN"/>
    <property type="match status" value="1"/>
</dbReference>
<evidence type="ECO:0000256" key="1">
    <source>
        <dbReference type="ARBA" id="ARBA00022468"/>
    </source>
</evidence>
<accession>A0A163KN13</accession>
<dbReference type="STRING" id="4829.A0A163KN13"/>
<dbReference type="InterPro" id="IPR008936">
    <property type="entry name" value="Rho_GTPase_activation_prot"/>
</dbReference>
<dbReference type="InParanoid" id="A0A163KN13"/>
<keyword evidence="4" id="KW-0440">LIM domain</keyword>
<keyword evidence="9" id="KW-1185">Reference proteome</keyword>
<feature type="domain" description="Rho-GAP" evidence="7">
    <location>
        <begin position="542"/>
        <end position="729"/>
    </location>
</feature>
<feature type="region of interest" description="Disordered" evidence="5">
    <location>
        <begin position="431"/>
        <end position="521"/>
    </location>
</feature>
<dbReference type="InterPro" id="IPR050729">
    <property type="entry name" value="Rho-GAP"/>
</dbReference>
<feature type="compositionally biased region" description="Polar residues" evidence="5">
    <location>
        <begin position="233"/>
        <end position="243"/>
    </location>
</feature>
<dbReference type="FunCoup" id="A0A163KN13">
    <property type="interactions" value="410"/>
</dbReference>
<dbReference type="Gene3D" id="1.10.555.10">
    <property type="entry name" value="Rho GTPase activation protein"/>
    <property type="match status" value="1"/>
</dbReference>
<dbReference type="PROSITE" id="PS50023">
    <property type="entry name" value="LIM_DOMAIN_2"/>
    <property type="match status" value="1"/>
</dbReference>
<dbReference type="InterPro" id="IPR000198">
    <property type="entry name" value="RhoGAP_dom"/>
</dbReference>
<dbReference type="PANTHER" id="PTHR23176:SF128">
    <property type="entry name" value="RHO GTPASE-ACTIVATING PROTEIN RGD1"/>
    <property type="match status" value="1"/>
</dbReference>
<reference evidence="8" key="1">
    <citation type="submission" date="2016-04" db="EMBL/GenBank/DDBJ databases">
        <authorList>
            <person name="Evans L.H."/>
            <person name="Alamgir A."/>
            <person name="Owens N."/>
            <person name="Weber N.D."/>
            <person name="Virtaneva K."/>
            <person name="Barbian K."/>
            <person name="Babar A."/>
            <person name="Rosenke K."/>
        </authorList>
    </citation>
    <scope>NUCLEOTIDE SEQUENCE [LARGE SCALE GENOMIC DNA]</scope>
    <source>
        <strain evidence="8">CBS 101.48</strain>
    </source>
</reference>
<evidence type="ECO:0000256" key="2">
    <source>
        <dbReference type="ARBA" id="ARBA00022723"/>
    </source>
</evidence>
<dbReference type="Gene3D" id="2.10.110.10">
    <property type="entry name" value="Cysteine Rich Protein"/>
    <property type="match status" value="1"/>
</dbReference>
<keyword evidence="2 4" id="KW-0479">Metal-binding</keyword>
<keyword evidence="1" id="KW-0343">GTPase activation</keyword>
<gene>
    <name evidence="8" type="primary">ABSGL_14158.1 scaffold 14385</name>
</gene>
<keyword evidence="3 4" id="KW-0862">Zinc</keyword>
<feature type="region of interest" description="Disordered" evidence="5">
    <location>
        <begin position="204"/>
        <end position="243"/>
    </location>
</feature>
<dbReference type="PROSITE" id="PS50238">
    <property type="entry name" value="RHOGAP"/>
    <property type="match status" value="1"/>
</dbReference>
<feature type="region of interest" description="Disordered" evidence="5">
    <location>
        <begin position="103"/>
        <end position="135"/>
    </location>
</feature>
<dbReference type="GO" id="GO:0046872">
    <property type="term" value="F:metal ion binding"/>
    <property type="evidence" value="ECO:0007669"/>
    <property type="project" value="UniProtKB-KW"/>
</dbReference>
<dbReference type="GO" id="GO:0005096">
    <property type="term" value="F:GTPase activator activity"/>
    <property type="evidence" value="ECO:0007669"/>
    <property type="project" value="UniProtKB-KW"/>
</dbReference>
<name>A0A163KN13_ABSGL</name>
<feature type="compositionally biased region" description="Basic residues" evidence="5">
    <location>
        <begin position="489"/>
        <end position="500"/>
    </location>
</feature>
<sequence>MDTYLDDTSITGEEYDDPRCHGCSRPIDDGSVVQFGDGIWHFECCHICHQVIKDEAIMTGEEAYHAECFRCIQCHTKIDDLVFTQTSKGIFCTQCHENRKQQRQRRKEEKLRQQQQQHHRTDPTPLTLSDEDPSSMMTRQISTNSILNDYVVDAQQTDSAGNMLPTKRTSQQHQLPNDLSAFSDLSTQELIELNNMLNAAIEDGLIDNNMPSPPPETHRSPRSSSDSRTRPSQKSASELQQELDQTKSKLFQVETKLGQIKDISRRALDEYKNIKRRFDVEMTARQDAQTKVDKLQNELSFCHHLSLFGPAGFMQYSRDELAQLHRVKVQVDQSVNDLRKQRDLILTDIERNKTAQWDRFTTAQQQHLISLQHDTDHARIGYDRLVKARDDIITEMIMLNTKNAELSNLNNDLSRRMTEREREAMAVMAGTSFLAGDSQLPATTTTPTTTTTEQPPAGRRSLEHQLKNLVSPKLTAHRDSFNDVTTPPRRFRFRRNRSKRSGSTGQHSNSSGDKKDGDLLIGMPYSDSTPSDGSHKVLMFGNDLVKQVQSEHQPIPLVVRKCIEAVEQRGMDCEGVYRKSGGATQMRSIQLAFENKENIDLCDEDQWNDICAVTSVLKQYFRDLPNPLFTFEYHQKWVDALLSKEAKIDAFQKLLHCIPVEHFNTLKYLMQHLAKIDSRNSENLMTAKNLAVVFGPTLMRHTDENLDLIEMNHKIGCIEFILTHMDEIFAGPVPDTTNRSAPLPVRKNSLPTRHRREASIGLPAPAVPPRENAGFI</sequence>
<dbReference type="GO" id="GO:0007165">
    <property type="term" value="P:signal transduction"/>
    <property type="evidence" value="ECO:0007669"/>
    <property type="project" value="InterPro"/>
</dbReference>
<dbReference type="InterPro" id="IPR001781">
    <property type="entry name" value="Znf_LIM"/>
</dbReference>
<evidence type="ECO:0000256" key="4">
    <source>
        <dbReference type="PROSITE-ProRule" id="PRU00125"/>
    </source>
</evidence>
<evidence type="ECO:0008006" key="10">
    <source>
        <dbReference type="Google" id="ProtNLM"/>
    </source>
</evidence>
<evidence type="ECO:0000259" key="6">
    <source>
        <dbReference type="PROSITE" id="PS50023"/>
    </source>
</evidence>
<dbReference type="SMART" id="SM00324">
    <property type="entry name" value="RhoGAP"/>
    <property type="match status" value="1"/>
</dbReference>
<protein>
    <recommendedName>
        <fullName evidence="10">Rho-GAP domain-containing protein</fullName>
    </recommendedName>
</protein>
<feature type="compositionally biased region" description="Low complexity" evidence="5">
    <location>
        <begin position="443"/>
        <end position="452"/>
    </location>
</feature>
<organism evidence="8">
    <name type="scientific">Absidia glauca</name>
    <name type="common">Pin mould</name>
    <dbReference type="NCBI Taxonomy" id="4829"/>
    <lineage>
        <taxon>Eukaryota</taxon>
        <taxon>Fungi</taxon>
        <taxon>Fungi incertae sedis</taxon>
        <taxon>Mucoromycota</taxon>
        <taxon>Mucoromycotina</taxon>
        <taxon>Mucoromycetes</taxon>
        <taxon>Mucorales</taxon>
        <taxon>Cunninghamellaceae</taxon>
        <taxon>Absidia</taxon>
    </lineage>
</organism>
<feature type="compositionally biased region" description="Low complexity" evidence="5">
    <location>
        <begin position="222"/>
        <end position="232"/>
    </location>
</feature>
<feature type="compositionally biased region" description="Basic and acidic residues" evidence="5">
    <location>
        <begin position="103"/>
        <end position="112"/>
    </location>
</feature>
<evidence type="ECO:0000259" key="7">
    <source>
        <dbReference type="PROSITE" id="PS50238"/>
    </source>
</evidence>
<evidence type="ECO:0000256" key="5">
    <source>
        <dbReference type="SAM" id="MobiDB-lite"/>
    </source>
</evidence>
<feature type="domain" description="LIM zinc-binding" evidence="6">
    <location>
        <begin position="18"/>
        <end position="102"/>
    </location>
</feature>
<dbReference type="Proteomes" id="UP000078561">
    <property type="component" value="Unassembled WGS sequence"/>
</dbReference>